<protein>
    <submittedName>
        <fullName evidence="2">Uncharacterized protein</fullName>
    </submittedName>
</protein>
<dbReference type="EMBL" id="JAENGZ010001215">
    <property type="protein sequence ID" value="KAG6949719.1"/>
    <property type="molecule type" value="Genomic_DNA"/>
</dbReference>
<name>A0A8T1TYR1_9STRA</name>
<reference evidence="2" key="1">
    <citation type="submission" date="2021-01" db="EMBL/GenBank/DDBJ databases">
        <title>Phytophthora aleatoria, a newly-described species from Pinus radiata is distinct from Phytophthora cactorum isolates based on comparative genomics.</title>
        <authorList>
            <person name="Mcdougal R."/>
            <person name="Panda P."/>
            <person name="Williams N."/>
            <person name="Studholme D.J."/>
        </authorList>
    </citation>
    <scope>NUCLEOTIDE SEQUENCE</scope>
    <source>
        <strain evidence="2">NZFS 3830</strain>
    </source>
</reference>
<evidence type="ECO:0000313" key="2">
    <source>
        <dbReference type="EMBL" id="KAG6949719.1"/>
    </source>
</evidence>
<accession>A0A8T1TYR1</accession>
<proteinExistence type="predicted"/>
<evidence type="ECO:0000256" key="1">
    <source>
        <dbReference type="SAM" id="MobiDB-lite"/>
    </source>
</evidence>
<comment type="caution">
    <text evidence="2">The sequence shown here is derived from an EMBL/GenBank/DDBJ whole genome shotgun (WGS) entry which is preliminary data.</text>
</comment>
<feature type="region of interest" description="Disordered" evidence="1">
    <location>
        <begin position="32"/>
        <end position="57"/>
    </location>
</feature>
<gene>
    <name evidence="2" type="ORF">JG687_00014682</name>
</gene>
<organism evidence="2 3">
    <name type="scientific">Phytophthora cactorum</name>
    <dbReference type="NCBI Taxonomy" id="29920"/>
    <lineage>
        <taxon>Eukaryota</taxon>
        <taxon>Sar</taxon>
        <taxon>Stramenopiles</taxon>
        <taxon>Oomycota</taxon>
        <taxon>Peronosporomycetes</taxon>
        <taxon>Peronosporales</taxon>
        <taxon>Peronosporaceae</taxon>
        <taxon>Phytophthora</taxon>
    </lineage>
</organism>
<dbReference type="AlphaFoldDB" id="A0A8T1TYR1"/>
<sequence length="57" mass="6886">MPLNVCGRSEKDISWQAIARFEREYAESVWGHQSTRGRRRTLKRERPTRTSRRIRGR</sequence>
<dbReference type="Proteomes" id="UP000688947">
    <property type="component" value="Unassembled WGS sequence"/>
</dbReference>
<evidence type="ECO:0000313" key="3">
    <source>
        <dbReference type="Proteomes" id="UP000688947"/>
    </source>
</evidence>